<dbReference type="PRINTS" id="PR00834">
    <property type="entry name" value="PROTEASES2C"/>
</dbReference>
<name>A0ABU1PJ05_9BURK</name>
<keyword evidence="3" id="KW-0378">Hydrolase</keyword>
<keyword evidence="6" id="KW-1185">Reference proteome</keyword>
<dbReference type="Proteomes" id="UP001260715">
    <property type="component" value="Unassembled WGS sequence"/>
</dbReference>
<dbReference type="Pfam" id="PF13365">
    <property type="entry name" value="Trypsin_2"/>
    <property type="match status" value="1"/>
</dbReference>
<dbReference type="InterPro" id="IPR043504">
    <property type="entry name" value="Peptidase_S1_PA_chymotrypsin"/>
</dbReference>
<feature type="chain" id="PRO_5045842782" evidence="4">
    <location>
        <begin position="30"/>
        <end position="470"/>
    </location>
</feature>
<accession>A0ABU1PJ05</accession>
<evidence type="ECO:0000256" key="3">
    <source>
        <dbReference type="ARBA" id="ARBA00022801"/>
    </source>
</evidence>
<feature type="signal peptide" evidence="4">
    <location>
        <begin position="1"/>
        <end position="29"/>
    </location>
</feature>
<keyword evidence="2 5" id="KW-0645">Protease</keyword>
<organism evidence="5 6">
    <name type="scientific">Herbaspirillum frisingense</name>
    <dbReference type="NCBI Taxonomy" id="92645"/>
    <lineage>
        <taxon>Bacteria</taxon>
        <taxon>Pseudomonadati</taxon>
        <taxon>Pseudomonadota</taxon>
        <taxon>Betaproteobacteria</taxon>
        <taxon>Burkholderiales</taxon>
        <taxon>Oxalobacteraceae</taxon>
        <taxon>Herbaspirillum</taxon>
    </lineage>
</organism>
<evidence type="ECO:0000256" key="2">
    <source>
        <dbReference type="ARBA" id="ARBA00022670"/>
    </source>
</evidence>
<dbReference type="InterPro" id="IPR051201">
    <property type="entry name" value="Chloro_Bact_Ser_Proteases"/>
</dbReference>
<dbReference type="Gene3D" id="2.40.10.10">
    <property type="entry name" value="Trypsin-like serine proteases"/>
    <property type="match status" value="2"/>
</dbReference>
<evidence type="ECO:0000256" key="4">
    <source>
        <dbReference type="SAM" id="SignalP"/>
    </source>
</evidence>
<protein>
    <submittedName>
        <fullName evidence="5">S1-C subfamily serine protease</fullName>
    </submittedName>
</protein>
<dbReference type="InterPro" id="IPR001940">
    <property type="entry name" value="Peptidase_S1C"/>
</dbReference>
<comment type="caution">
    <text evidence="5">The sequence shown here is derived from an EMBL/GenBank/DDBJ whole genome shotgun (WGS) entry which is preliminary data.</text>
</comment>
<reference evidence="5 6" key="1">
    <citation type="submission" date="2023-07" db="EMBL/GenBank/DDBJ databases">
        <title>Sorghum-associated microbial communities from plants grown in Nebraska, USA.</title>
        <authorList>
            <person name="Schachtman D."/>
        </authorList>
    </citation>
    <scope>NUCLEOTIDE SEQUENCE [LARGE SCALE GENOMIC DNA]</scope>
    <source>
        <strain evidence="5 6">596</strain>
    </source>
</reference>
<dbReference type="GO" id="GO:0006508">
    <property type="term" value="P:proteolysis"/>
    <property type="evidence" value="ECO:0007669"/>
    <property type="project" value="UniProtKB-KW"/>
</dbReference>
<dbReference type="SUPFAM" id="SSF50494">
    <property type="entry name" value="Trypsin-like serine proteases"/>
    <property type="match status" value="1"/>
</dbReference>
<sequence>MMNKNRNLTLPRMLTALAVMLGLNLPAYAGPATLPSIADKTPLRMPAEAQARPAFLARALRHFEQGPQIIGELQQGLFCSRKNDIVWNPKSADVLLPTSALSARFRQELQAQGYPVPAARPEILFPERPEDIAQADPNRTGESNLQVGVVVTQLRTNLCMKGGNAWTGEAYVRLDWQLFAPEQRKVIYRGSSEGVFRSGSTGFEGASPQVPVEAFAVALRNLLADPAFALAVQTPYERAAAALPPPRTEHQPPARAVEIDNRSPDRQGAEMSKVIGELRTAVVTVFSERSSGTGFYIGGSGWLLTNHHVIGDARVVRVRLPSGRELMAEVVRSDVARDVALLKTAPPGVRPLPLRLTEPGIGEDVYALGSPLGDAFNTTLTRGILSGVRTVRDLDFLQSDVAILPGSSGGPLLDKSGQVIGITVAGLGAKGLAGMNFFIPVGSALQRLNLQLLDRPSSQTPQSSPSRSSP</sequence>
<evidence type="ECO:0000256" key="1">
    <source>
        <dbReference type="ARBA" id="ARBA00010541"/>
    </source>
</evidence>
<dbReference type="PANTHER" id="PTHR43343:SF3">
    <property type="entry name" value="PROTEASE DO-LIKE 8, CHLOROPLASTIC"/>
    <property type="match status" value="1"/>
</dbReference>
<dbReference type="PANTHER" id="PTHR43343">
    <property type="entry name" value="PEPTIDASE S12"/>
    <property type="match status" value="1"/>
</dbReference>
<evidence type="ECO:0000313" key="5">
    <source>
        <dbReference type="EMBL" id="MDR6585422.1"/>
    </source>
</evidence>
<proteinExistence type="inferred from homology"/>
<dbReference type="RefSeq" id="WP_233207605.1">
    <property type="nucleotide sequence ID" value="NZ_JAVDSJ010000004.1"/>
</dbReference>
<keyword evidence="4" id="KW-0732">Signal</keyword>
<evidence type="ECO:0000313" key="6">
    <source>
        <dbReference type="Proteomes" id="UP001260715"/>
    </source>
</evidence>
<dbReference type="EMBL" id="JAVDSJ010000004">
    <property type="protein sequence ID" value="MDR6585422.1"/>
    <property type="molecule type" value="Genomic_DNA"/>
</dbReference>
<comment type="similarity">
    <text evidence="1">Belongs to the peptidase S1C family.</text>
</comment>
<gene>
    <name evidence="5" type="ORF">J2W50_003638</name>
</gene>
<dbReference type="InterPro" id="IPR009003">
    <property type="entry name" value="Peptidase_S1_PA"/>
</dbReference>
<dbReference type="GO" id="GO:0008233">
    <property type="term" value="F:peptidase activity"/>
    <property type="evidence" value="ECO:0007669"/>
    <property type="project" value="UniProtKB-KW"/>
</dbReference>